<dbReference type="VEuPathDB" id="FungiDB:PV10_03565"/>
<comment type="caution">
    <text evidence="1">The sequence shown here is derived from an EMBL/GenBank/DDBJ whole genome shotgun (WGS) entry which is preliminary data.</text>
</comment>
<evidence type="ECO:0000313" key="2">
    <source>
        <dbReference type="Proteomes" id="UP000288859"/>
    </source>
</evidence>
<gene>
    <name evidence="1" type="ORF">B0A52_06719</name>
</gene>
<name>A0A438N1Q0_EXOME</name>
<organism evidence="1 2">
    <name type="scientific">Exophiala mesophila</name>
    <name type="common">Black yeast-like fungus</name>
    <dbReference type="NCBI Taxonomy" id="212818"/>
    <lineage>
        <taxon>Eukaryota</taxon>
        <taxon>Fungi</taxon>
        <taxon>Dikarya</taxon>
        <taxon>Ascomycota</taxon>
        <taxon>Pezizomycotina</taxon>
        <taxon>Eurotiomycetes</taxon>
        <taxon>Chaetothyriomycetidae</taxon>
        <taxon>Chaetothyriales</taxon>
        <taxon>Herpotrichiellaceae</taxon>
        <taxon>Exophiala</taxon>
    </lineage>
</organism>
<accession>A0A438N1Q0</accession>
<sequence length="345" mass="38890">MHHYRVTILGTDPVNRKNNINGLSYQQDALTTYNGWQYAVFYASKTHAPEPLYLHLARRPLARDDWEVLTPDQFDWSARHFTTTLDSLPGLVASPNYFVDVSYPRFLSVGDDLLFTHRLGRAGCGSDVLYQYYSRNATYSFIGQHLTGVDNNPYINGLDHHNGRLHITWTYRGFVWYEGWDDPFDIKHKLQAGPNGAENNYNLCYAFSDDLGITWKNGHNVVVADISQGQSVMPDMAGLWTSNPIPGLESSSIGRRGDIAIDGNNNLYLALPDSAQQKLRILKASHSSGYARFQPCCEIPNCHSEPRIDKVRLSTRNELTILSTQADAEGTDSRRVVVFRVEADG</sequence>
<dbReference type="Pfam" id="PF15892">
    <property type="entry name" value="BNR_4"/>
    <property type="match status" value="1"/>
</dbReference>
<proteinExistence type="predicted"/>
<evidence type="ECO:0000313" key="1">
    <source>
        <dbReference type="EMBL" id="RVX69655.1"/>
    </source>
</evidence>
<dbReference type="EMBL" id="NAJM01000028">
    <property type="protein sequence ID" value="RVX69655.1"/>
    <property type="molecule type" value="Genomic_DNA"/>
</dbReference>
<reference evidence="1 2" key="1">
    <citation type="submission" date="2017-03" db="EMBL/GenBank/DDBJ databases">
        <title>Genomes of endolithic fungi from Antarctica.</title>
        <authorList>
            <person name="Coleine C."/>
            <person name="Masonjones S."/>
            <person name="Stajich J.E."/>
        </authorList>
    </citation>
    <scope>NUCLEOTIDE SEQUENCE [LARGE SCALE GENOMIC DNA]</scope>
    <source>
        <strain evidence="1 2">CCFEE 6314</strain>
    </source>
</reference>
<protein>
    <submittedName>
        <fullName evidence="1">Uncharacterized protein</fullName>
    </submittedName>
</protein>
<dbReference type="AlphaFoldDB" id="A0A438N1Q0"/>
<dbReference type="Proteomes" id="UP000288859">
    <property type="component" value="Unassembled WGS sequence"/>
</dbReference>
<dbReference type="OrthoDB" id="4540443at2759"/>